<dbReference type="GO" id="GO:0005874">
    <property type="term" value="C:microtubule"/>
    <property type="evidence" value="ECO:0007669"/>
    <property type="project" value="UniProtKB-KW"/>
</dbReference>
<keyword evidence="12" id="KW-1185">Reference proteome</keyword>
<keyword evidence="5" id="KW-0963">Cytoplasm</keyword>
<dbReference type="Ensembl" id="ENSEEET00000000196.2">
    <property type="protein sequence ID" value="ENSEEEP00000000190.2"/>
    <property type="gene ID" value="ENSEEEG00000000144.2"/>
</dbReference>
<feature type="compositionally biased region" description="Basic residues" evidence="10">
    <location>
        <begin position="143"/>
        <end position="153"/>
    </location>
</feature>
<feature type="region of interest" description="Disordered" evidence="10">
    <location>
        <begin position="460"/>
        <end position="481"/>
    </location>
</feature>
<comment type="function">
    <text evidence="9">Microtubule-binding protein that negatively regulates centriole duplication. Binds to and stabilizes microtubules.</text>
</comment>
<keyword evidence="7" id="KW-0206">Cytoskeleton</keyword>
<dbReference type="InterPro" id="IPR029136">
    <property type="entry name" value="MDM1"/>
</dbReference>
<evidence type="ECO:0000256" key="8">
    <source>
        <dbReference type="ARBA" id="ARBA00023242"/>
    </source>
</evidence>
<evidence type="ECO:0000256" key="2">
    <source>
        <dbReference type="ARBA" id="ARBA00004123"/>
    </source>
</evidence>
<reference evidence="11" key="3">
    <citation type="submission" date="2020-05" db="EMBL/GenBank/DDBJ databases">
        <title>Electrophorus electricus (electric eel) genome, fEleEle1, primary haplotype.</title>
        <authorList>
            <person name="Myers G."/>
            <person name="Meyer A."/>
            <person name="Fedrigo O."/>
            <person name="Formenti G."/>
            <person name="Rhie A."/>
            <person name="Tracey A."/>
            <person name="Sims Y."/>
            <person name="Jarvis E.D."/>
        </authorList>
    </citation>
    <scope>NUCLEOTIDE SEQUENCE [LARGE SCALE GENOMIC DNA]</scope>
</reference>
<feature type="compositionally biased region" description="Basic and acidic residues" evidence="10">
    <location>
        <begin position="244"/>
        <end position="268"/>
    </location>
</feature>
<comment type="subcellular location">
    <subcellularLocation>
        <location evidence="1">Cytoplasm</location>
        <location evidence="1">Cytoskeleton</location>
        <location evidence="1">Microtubule organizing center</location>
        <location evidence="1">Centrosome</location>
        <location evidence="1">Centriole</location>
    </subcellularLocation>
    <subcellularLocation>
        <location evidence="2">Nucleus</location>
    </subcellularLocation>
</comment>
<evidence type="ECO:0000256" key="5">
    <source>
        <dbReference type="ARBA" id="ARBA00022490"/>
    </source>
</evidence>
<dbReference type="PANTHER" id="PTHR32078">
    <property type="entry name" value="NUCLEAR PROTEIN MDM1"/>
    <property type="match status" value="1"/>
</dbReference>
<evidence type="ECO:0000256" key="3">
    <source>
        <dbReference type="ARBA" id="ARBA00010494"/>
    </source>
</evidence>
<feature type="region of interest" description="Disordered" evidence="10">
    <location>
        <begin position="236"/>
        <end position="297"/>
    </location>
</feature>
<dbReference type="STRING" id="8005.ENSEEEP00000000190"/>
<evidence type="ECO:0000256" key="7">
    <source>
        <dbReference type="ARBA" id="ARBA00023212"/>
    </source>
</evidence>
<proteinExistence type="inferred from homology"/>
<gene>
    <name evidence="11" type="primary">MDM1</name>
</gene>
<accession>A0A4W4DME3</accession>
<feature type="compositionally biased region" description="Basic and acidic residues" evidence="10">
    <location>
        <begin position="154"/>
        <end position="166"/>
    </location>
</feature>
<reference evidence="12" key="2">
    <citation type="journal article" date="2017" name="Sci. Adv.">
        <title>A tail of two voltages: Proteomic comparison of the three electric organs of the electric eel.</title>
        <authorList>
            <person name="Traeger L.L."/>
            <person name="Sabat G."/>
            <person name="Barrett-Wilt G.A."/>
            <person name="Wells G.B."/>
            <person name="Sussman M.R."/>
        </authorList>
    </citation>
    <scope>NUCLEOTIDE SEQUENCE [LARGE SCALE GENOMIC DNA]</scope>
</reference>
<evidence type="ECO:0000256" key="6">
    <source>
        <dbReference type="ARBA" id="ARBA00022701"/>
    </source>
</evidence>
<sequence length="658" mass="73617">NPIRGVSEYQNQYKARHLRSRSAPPHRRMRLAGLRSDQLGINREPQFQSKRRVQVYPPQVSGSLQWKGSSVSPRQQDKIKPGIPPVVPVVQTDSEEKVETPLAPRASKPPRASRATQHQEEVSSAQREDPSADQLKQGTSSKHVNHVLRRKAGLKSECRRNGGRDSEYHRQFHWKTPVADSPLLTAQQMLYTSNSRIPPFKSDPAVMESEYMRSFKGSPPPKPPYLRRDVEINAFPLPQMENPSPDKVKRQKQKEQHFSRRLSPKEEAPPPEPQPLQQKVRSPRAQNDISPKVTRCAKAKTEYSSNFRSPLQYHYRDGAWVKLRTLGEEVRELREKAEAYRKRAWGTHFSRQHLSQILSAQNYLWEASSSTSFSPPSEEDIHSTNSPIVEALDLARVDSVKGSSSRGTSITLTTSRRNSFEGAGALNGPTLPVQRKLAWEEEAGPCESGVAQIEQLRKEPPFQQPVETEERGATESDPSSPEVVSAHLREEGRVPTPKLKTMLNTQRTHHDRTTPTTELLGCSIPQAESGGLPRSALAAGMATVDPLPLNEDLWAADSPTGSPEQTPVRTPLKQVATELLLAASSPHANRIQGMLRNPEFQHNGTIHVVSNSGFLTAVSEYADDRMSEISCRSAASCFMASQVLNHAQRRKEDFWGKS</sequence>
<evidence type="ECO:0000256" key="1">
    <source>
        <dbReference type="ARBA" id="ARBA00004114"/>
    </source>
</evidence>
<evidence type="ECO:0000256" key="9">
    <source>
        <dbReference type="ARBA" id="ARBA00045771"/>
    </source>
</evidence>
<evidence type="ECO:0000256" key="4">
    <source>
        <dbReference type="ARBA" id="ARBA00013508"/>
    </source>
</evidence>
<reference evidence="11" key="5">
    <citation type="submission" date="2025-09" db="UniProtKB">
        <authorList>
            <consortium name="Ensembl"/>
        </authorList>
    </citation>
    <scope>IDENTIFICATION</scope>
</reference>
<comment type="similarity">
    <text evidence="3">Belongs to the MDM1 family.</text>
</comment>
<name>A0A4W4DME3_ELEEL</name>
<dbReference type="OMA" id="LAWGEQD"/>
<dbReference type="Proteomes" id="UP000314983">
    <property type="component" value="Chromosome 7"/>
</dbReference>
<feature type="region of interest" description="Disordered" evidence="10">
    <location>
        <begin position="1"/>
        <end position="166"/>
    </location>
</feature>
<evidence type="ECO:0000256" key="10">
    <source>
        <dbReference type="SAM" id="MobiDB-lite"/>
    </source>
</evidence>
<feature type="compositionally biased region" description="Polar residues" evidence="10">
    <location>
        <begin position="60"/>
        <end position="74"/>
    </location>
</feature>
<feature type="compositionally biased region" description="Basic and acidic residues" evidence="10">
    <location>
        <begin position="117"/>
        <end position="130"/>
    </location>
</feature>
<feature type="compositionally biased region" description="Basic residues" evidence="10">
    <location>
        <begin position="14"/>
        <end position="30"/>
    </location>
</feature>
<dbReference type="GO" id="GO:0005814">
    <property type="term" value="C:centriole"/>
    <property type="evidence" value="ECO:0007669"/>
    <property type="project" value="UniProtKB-SubCell"/>
</dbReference>
<reference evidence="12" key="1">
    <citation type="journal article" date="2014" name="Science">
        <title>Nonhuman genetics. Genomic basis for the convergent evolution of electric organs.</title>
        <authorList>
            <person name="Gallant J.R."/>
            <person name="Traeger L.L."/>
            <person name="Volkening J.D."/>
            <person name="Moffett H."/>
            <person name="Chen P.H."/>
            <person name="Novina C.D."/>
            <person name="Phillips G.N.Jr."/>
            <person name="Anand R."/>
            <person name="Wells G.B."/>
            <person name="Pinch M."/>
            <person name="Guth R."/>
            <person name="Unguez G.A."/>
            <person name="Albert J.S."/>
            <person name="Zakon H.H."/>
            <person name="Samanta M.P."/>
            <person name="Sussman M.R."/>
        </authorList>
    </citation>
    <scope>NUCLEOTIDE SEQUENCE [LARGE SCALE GENOMIC DNA]</scope>
</reference>
<dbReference type="GO" id="GO:0008017">
    <property type="term" value="F:microtubule binding"/>
    <property type="evidence" value="ECO:0007669"/>
    <property type="project" value="InterPro"/>
</dbReference>
<keyword evidence="6" id="KW-0493">Microtubule</keyword>
<dbReference type="PANTHER" id="PTHR32078:SF1">
    <property type="entry name" value="NUCLEAR PROTEIN MDM1"/>
    <property type="match status" value="1"/>
</dbReference>
<protein>
    <recommendedName>
        <fullName evidence="4">Nuclear protein MDM1</fullName>
    </recommendedName>
</protein>
<evidence type="ECO:0000313" key="12">
    <source>
        <dbReference type="Proteomes" id="UP000314983"/>
    </source>
</evidence>
<reference evidence="11" key="4">
    <citation type="submission" date="2025-08" db="UniProtKB">
        <authorList>
            <consortium name="Ensembl"/>
        </authorList>
    </citation>
    <scope>IDENTIFICATION</scope>
</reference>
<dbReference type="GeneTree" id="ENSGT00390000004106"/>
<dbReference type="Pfam" id="PF15501">
    <property type="entry name" value="MDM1"/>
    <property type="match status" value="1"/>
</dbReference>
<keyword evidence="8" id="KW-0539">Nucleus</keyword>
<evidence type="ECO:0000313" key="11">
    <source>
        <dbReference type="Ensembl" id="ENSEEEP00000000190.2"/>
    </source>
</evidence>
<organism evidence="11 12">
    <name type="scientific">Electrophorus electricus</name>
    <name type="common">Electric eel</name>
    <name type="synonym">Gymnotus electricus</name>
    <dbReference type="NCBI Taxonomy" id="8005"/>
    <lineage>
        <taxon>Eukaryota</taxon>
        <taxon>Metazoa</taxon>
        <taxon>Chordata</taxon>
        <taxon>Craniata</taxon>
        <taxon>Vertebrata</taxon>
        <taxon>Euteleostomi</taxon>
        <taxon>Actinopterygii</taxon>
        <taxon>Neopterygii</taxon>
        <taxon>Teleostei</taxon>
        <taxon>Ostariophysi</taxon>
        <taxon>Gymnotiformes</taxon>
        <taxon>Gymnotoidei</taxon>
        <taxon>Gymnotidae</taxon>
        <taxon>Electrophorus</taxon>
    </lineage>
</organism>
<dbReference type="AlphaFoldDB" id="A0A4W4DME3"/>
<dbReference type="GO" id="GO:0046600">
    <property type="term" value="P:negative regulation of centriole replication"/>
    <property type="evidence" value="ECO:0007669"/>
    <property type="project" value="InterPro"/>
</dbReference>
<dbReference type="GO" id="GO:0005634">
    <property type="term" value="C:nucleus"/>
    <property type="evidence" value="ECO:0007669"/>
    <property type="project" value="UniProtKB-SubCell"/>
</dbReference>